<name>A0A093V2F3_TALMA</name>
<sequence length="137" mass="16105">METWSVETCSIQLRKALEEQDLLHHHGYHLRARRKNRPTVHNDSDSSPEVGDISDSDDITSDEESLGKRQLRQIDYIQKIEKQMYHGIRQSRKKSPQHPRLYESIIKLHAASLRRLPHHPGLILQLLNVREKYGKKN</sequence>
<protein>
    <submittedName>
        <fullName evidence="2">Uncharacterized protein</fullName>
    </submittedName>
</protein>
<reference key="1">
    <citation type="journal article" date="2014" name="PLoS Genet.">
        <title>Signature Gene Expression Reveals Novel Clues to the Molecular Mechanisms of Dimorphic Transition in Penicillium marneffei.</title>
        <authorList>
            <person name="Yang E."/>
            <person name="Wang G."/>
            <person name="Cai J."/>
            <person name="Woo P.C."/>
            <person name="Lau S.K."/>
            <person name="Yuen K.-Y."/>
            <person name="Chow W.-N."/>
            <person name="Lin X."/>
        </authorList>
    </citation>
    <scope>NUCLEOTIDE SEQUENCE [LARGE SCALE GENOMIC DNA]</scope>
    <source>
        <strain>PM1</strain>
    </source>
</reference>
<feature type="region of interest" description="Disordered" evidence="1">
    <location>
        <begin position="29"/>
        <end position="67"/>
    </location>
</feature>
<proteinExistence type="predicted"/>
<accession>A0A093V2F3</accession>
<organism evidence="2">
    <name type="scientific">Talaromyces marneffei PM1</name>
    <dbReference type="NCBI Taxonomy" id="1077442"/>
    <lineage>
        <taxon>Eukaryota</taxon>
        <taxon>Fungi</taxon>
        <taxon>Dikarya</taxon>
        <taxon>Ascomycota</taxon>
        <taxon>Pezizomycotina</taxon>
        <taxon>Eurotiomycetes</taxon>
        <taxon>Eurotiomycetidae</taxon>
        <taxon>Eurotiales</taxon>
        <taxon>Trichocomaceae</taxon>
        <taxon>Talaromyces</taxon>
        <taxon>Talaromyces sect. Talaromyces</taxon>
    </lineage>
</organism>
<dbReference type="AlphaFoldDB" id="A0A093V2F3"/>
<dbReference type="HOGENOM" id="CLU_1866458_0_0_1"/>
<evidence type="ECO:0000256" key="1">
    <source>
        <dbReference type="SAM" id="MobiDB-lite"/>
    </source>
</evidence>
<reference evidence="2" key="2">
    <citation type="journal article" date="2014" name="PLoS Genet.">
        <title>Signature gene expression reveals novel clues to the molecular mechanisms of dimorphic transition in Penicillium marneffei.</title>
        <authorList>
            <person name="Yang E."/>
            <person name="Wang G."/>
            <person name="Cai J."/>
            <person name="Woo P.C."/>
            <person name="Lau S.K."/>
            <person name="Yuen K.-Y."/>
            <person name="Chow W.-N."/>
            <person name="Lin X."/>
        </authorList>
    </citation>
    <scope>NUCLEOTIDE SEQUENCE</scope>
    <source>
        <strain evidence="2">PM1</strain>
    </source>
</reference>
<comment type="caution">
    <text evidence="2">The sequence shown here is derived from an EMBL/GenBank/DDBJ whole genome shotgun (WGS) entry which is preliminary data.</text>
</comment>
<feature type="compositionally biased region" description="Basic residues" evidence="1">
    <location>
        <begin position="29"/>
        <end position="38"/>
    </location>
</feature>
<dbReference type="EMBL" id="JPOX01000083">
    <property type="protein sequence ID" value="KFX40921.1"/>
    <property type="molecule type" value="Genomic_DNA"/>
</dbReference>
<feature type="compositionally biased region" description="Acidic residues" evidence="1">
    <location>
        <begin position="52"/>
        <end position="64"/>
    </location>
</feature>
<evidence type="ECO:0000313" key="2">
    <source>
        <dbReference type="EMBL" id="KFX40921.1"/>
    </source>
</evidence>
<gene>
    <name evidence="2" type="ORF">GQ26_0830080</name>
</gene>